<protein>
    <recommendedName>
        <fullName evidence="2">N-acetyltransferase domain-containing protein</fullName>
    </recommendedName>
</protein>
<evidence type="ECO:0000259" key="2">
    <source>
        <dbReference type="PROSITE" id="PS51186"/>
    </source>
</evidence>
<reference evidence="3 4" key="1">
    <citation type="submission" date="2019-06" db="EMBL/GenBank/DDBJ databases">
        <title>Sequencing the genomes of 1000 actinobacteria strains.</title>
        <authorList>
            <person name="Klenk H.-P."/>
        </authorList>
    </citation>
    <scope>NUCLEOTIDE SEQUENCE [LARGE SCALE GENOMIC DNA]</scope>
    <source>
        <strain evidence="3 4">DSM 18082</strain>
    </source>
</reference>
<dbReference type="Pfam" id="PF13312">
    <property type="entry name" value="DUF4081"/>
    <property type="match status" value="1"/>
</dbReference>
<dbReference type="AlphaFoldDB" id="A0A542ZLC3"/>
<dbReference type="SUPFAM" id="SSF55729">
    <property type="entry name" value="Acyl-CoA N-acyltransferases (Nat)"/>
    <property type="match status" value="1"/>
</dbReference>
<dbReference type="PIRSF" id="PIRSF021603">
    <property type="entry name" value="UCP21603_acetyltransf"/>
    <property type="match status" value="1"/>
</dbReference>
<name>A0A542ZLC3_9MICO</name>
<evidence type="ECO:0000256" key="1">
    <source>
        <dbReference type="SAM" id="MobiDB-lite"/>
    </source>
</evidence>
<comment type="caution">
    <text evidence="3">The sequence shown here is derived from an EMBL/GenBank/DDBJ whole genome shotgun (WGS) entry which is preliminary data.</text>
</comment>
<proteinExistence type="predicted"/>
<dbReference type="Pfam" id="PF00583">
    <property type="entry name" value="Acetyltransf_1"/>
    <property type="match status" value="1"/>
</dbReference>
<dbReference type="InterPro" id="IPR000182">
    <property type="entry name" value="GNAT_dom"/>
</dbReference>
<feature type="domain" description="N-acetyltransferase" evidence="2">
    <location>
        <begin position="165"/>
        <end position="305"/>
    </location>
</feature>
<gene>
    <name evidence="3" type="ORF">FB474_2503</name>
</gene>
<dbReference type="Proteomes" id="UP000319514">
    <property type="component" value="Unassembled WGS sequence"/>
</dbReference>
<dbReference type="GO" id="GO:0016747">
    <property type="term" value="F:acyltransferase activity, transferring groups other than amino-acyl groups"/>
    <property type="evidence" value="ECO:0007669"/>
    <property type="project" value="InterPro"/>
</dbReference>
<dbReference type="EMBL" id="VFOQ01000001">
    <property type="protein sequence ID" value="TQL61098.1"/>
    <property type="molecule type" value="Genomic_DNA"/>
</dbReference>
<dbReference type="InterPro" id="IPR016181">
    <property type="entry name" value="Acyl_CoA_acyltransferase"/>
</dbReference>
<organism evidence="3 4">
    <name type="scientific">Oryzihumus leptocrescens</name>
    <dbReference type="NCBI Taxonomy" id="297536"/>
    <lineage>
        <taxon>Bacteria</taxon>
        <taxon>Bacillati</taxon>
        <taxon>Actinomycetota</taxon>
        <taxon>Actinomycetes</taxon>
        <taxon>Micrococcales</taxon>
        <taxon>Intrasporangiaceae</taxon>
        <taxon>Oryzihumus</taxon>
    </lineage>
</organism>
<dbReference type="InterPro" id="IPR025289">
    <property type="entry name" value="DUF4081"/>
</dbReference>
<keyword evidence="4" id="KW-1185">Reference proteome</keyword>
<accession>A0A542ZLC3</accession>
<evidence type="ECO:0000313" key="4">
    <source>
        <dbReference type="Proteomes" id="UP000319514"/>
    </source>
</evidence>
<feature type="region of interest" description="Disordered" evidence="1">
    <location>
        <begin position="1"/>
        <end position="24"/>
    </location>
</feature>
<dbReference type="Gene3D" id="3.40.630.30">
    <property type="match status" value="1"/>
</dbReference>
<dbReference type="InterPro" id="IPR016794">
    <property type="entry name" value="UCP21603_acetyltransf"/>
</dbReference>
<dbReference type="PROSITE" id="PS51186">
    <property type="entry name" value="GNAT"/>
    <property type="match status" value="1"/>
</dbReference>
<sequence>MARRSHHEPREAVDTGAADGHAGGVLRTQSPVRALTVADRDGALEVCARDAAANVFVAARILEGALATQPGSLLGYAEGEELTSLCWAAANLVPVEADEHAVVAFAAKVRRWRRQCSSLFGPADAVHGLWQELGGHWGPARAVRAHQPMLAVTDSPVDCGVTPDPAVRRARLDEVDLVVPAAAAMFTDEIGYPPYWGSDTAYRQSIAALISRGHTFVRVEDGEVVFKADVGSVALGVAQVQGVWLKPSWRGQGYAEPAMAAVVDIIEREVAPMVTLYVNDFNAPARATYKRVGFTEVGSFATILL</sequence>
<evidence type="ECO:0000313" key="3">
    <source>
        <dbReference type="EMBL" id="TQL61098.1"/>
    </source>
</evidence>